<dbReference type="PROSITE" id="PS00410">
    <property type="entry name" value="G_DYNAMIN_1"/>
    <property type="match status" value="1"/>
</dbReference>
<dbReference type="Proteomes" id="UP000232323">
    <property type="component" value="Unassembled WGS sequence"/>
</dbReference>
<feature type="compositionally biased region" description="Low complexity" evidence="4">
    <location>
        <begin position="577"/>
        <end position="595"/>
    </location>
</feature>
<feature type="region of interest" description="Disordered" evidence="4">
    <location>
        <begin position="2578"/>
        <end position="2606"/>
    </location>
</feature>
<gene>
    <name evidence="7" type="ORF">CEUSTIGMA_g6091.t1</name>
</gene>
<dbReference type="Pfam" id="PF00350">
    <property type="entry name" value="Dynamin_N"/>
    <property type="match status" value="1"/>
</dbReference>
<organism evidence="7 8">
    <name type="scientific">Chlamydomonas eustigma</name>
    <dbReference type="NCBI Taxonomy" id="1157962"/>
    <lineage>
        <taxon>Eukaryota</taxon>
        <taxon>Viridiplantae</taxon>
        <taxon>Chlorophyta</taxon>
        <taxon>core chlorophytes</taxon>
        <taxon>Chlorophyceae</taxon>
        <taxon>CS clade</taxon>
        <taxon>Chlamydomonadales</taxon>
        <taxon>Chlamydomonadaceae</taxon>
        <taxon>Chlamydomonas</taxon>
    </lineage>
</organism>
<dbReference type="InterPro" id="IPR022812">
    <property type="entry name" value="Dynamin"/>
</dbReference>
<dbReference type="Pfam" id="PF01031">
    <property type="entry name" value="Dynamin_M"/>
    <property type="match status" value="1"/>
</dbReference>
<dbReference type="FunFam" id="3.40.50.300:FF:001027">
    <property type="entry name" value="dynamin-related protein 3A"/>
    <property type="match status" value="1"/>
</dbReference>
<dbReference type="InterPro" id="IPR011989">
    <property type="entry name" value="ARM-like"/>
</dbReference>
<dbReference type="GO" id="GO:0016020">
    <property type="term" value="C:membrane"/>
    <property type="evidence" value="ECO:0007669"/>
    <property type="project" value="TreeGrafter"/>
</dbReference>
<dbReference type="InterPro" id="IPR045063">
    <property type="entry name" value="Dynamin_N"/>
</dbReference>
<feature type="compositionally biased region" description="Low complexity" evidence="4">
    <location>
        <begin position="534"/>
        <end position="543"/>
    </location>
</feature>
<keyword evidence="1 3" id="KW-0547">Nucleotide-binding</keyword>
<dbReference type="GO" id="GO:0005874">
    <property type="term" value="C:microtubule"/>
    <property type="evidence" value="ECO:0007669"/>
    <property type="project" value="TreeGrafter"/>
</dbReference>
<protein>
    <recommendedName>
        <fullName evidence="9">Dynamin GTPase</fullName>
    </recommendedName>
</protein>
<dbReference type="GO" id="GO:0008017">
    <property type="term" value="F:microtubule binding"/>
    <property type="evidence" value="ECO:0007669"/>
    <property type="project" value="TreeGrafter"/>
</dbReference>
<dbReference type="GO" id="GO:0005737">
    <property type="term" value="C:cytoplasm"/>
    <property type="evidence" value="ECO:0007669"/>
    <property type="project" value="TreeGrafter"/>
</dbReference>
<evidence type="ECO:0000256" key="4">
    <source>
        <dbReference type="SAM" id="MobiDB-lite"/>
    </source>
</evidence>
<evidence type="ECO:0008006" key="9">
    <source>
        <dbReference type="Google" id="ProtNLM"/>
    </source>
</evidence>
<dbReference type="GO" id="GO:0003924">
    <property type="term" value="F:GTPase activity"/>
    <property type="evidence" value="ECO:0007669"/>
    <property type="project" value="InterPro"/>
</dbReference>
<evidence type="ECO:0000259" key="6">
    <source>
        <dbReference type="PROSITE" id="PS51718"/>
    </source>
</evidence>
<dbReference type="GO" id="GO:0005525">
    <property type="term" value="F:GTP binding"/>
    <property type="evidence" value="ECO:0007669"/>
    <property type="project" value="UniProtKB-KW"/>
</dbReference>
<dbReference type="InterPro" id="IPR001401">
    <property type="entry name" value="Dynamin_GTPase"/>
</dbReference>
<comment type="caution">
    <text evidence="7">The sequence shown here is derived from an EMBL/GenBank/DDBJ whole genome shotgun (WGS) entry which is preliminary data.</text>
</comment>
<dbReference type="EMBL" id="BEGY01000034">
    <property type="protein sequence ID" value="GAX78653.1"/>
    <property type="molecule type" value="Genomic_DNA"/>
</dbReference>
<dbReference type="PROSITE" id="PS51388">
    <property type="entry name" value="GED"/>
    <property type="match status" value="1"/>
</dbReference>
<dbReference type="Pfam" id="PF20168">
    <property type="entry name" value="PDS5"/>
    <property type="match status" value="3"/>
</dbReference>
<dbReference type="Gene3D" id="1.25.10.10">
    <property type="entry name" value="Leucine-rich Repeat Variant"/>
    <property type="match status" value="1"/>
</dbReference>
<keyword evidence="2 3" id="KW-0342">GTP-binding</keyword>
<dbReference type="Gene3D" id="1.20.120.1240">
    <property type="entry name" value="Dynamin, middle domain"/>
    <property type="match status" value="2"/>
</dbReference>
<dbReference type="PANTHER" id="PTHR11566">
    <property type="entry name" value="DYNAMIN"/>
    <property type="match status" value="1"/>
</dbReference>
<feature type="compositionally biased region" description="Basic residues" evidence="4">
    <location>
        <begin position="1882"/>
        <end position="1892"/>
    </location>
</feature>
<feature type="compositionally biased region" description="Polar residues" evidence="4">
    <location>
        <begin position="2580"/>
        <end position="2592"/>
    </location>
</feature>
<dbReference type="InterPro" id="IPR020850">
    <property type="entry name" value="GED_dom"/>
</dbReference>
<dbReference type="SMART" id="SM00053">
    <property type="entry name" value="DYNc"/>
    <property type="match status" value="1"/>
</dbReference>
<accession>A0A250X6E5</accession>
<dbReference type="CDD" id="cd08771">
    <property type="entry name" value="DLP_1"/>
    <property type="match status" value="1"/>
</dbReference>
<name>A0A250X6E5_9CHLO</name>
<evidence type="ECO:0000256" key="1">
    <source>
        <dbReference type="ARBA" id="ARBA00022741"/>
    </source>
</evidence>
<proteinExistence type="inferred from homology"/>
<evidence type="ECO:0000256" key="2">
    <source>
        <dbReference type="ARBA" id="ARBA00023134"/>
    </source>
</evidence>
<dbReference type="InterPro" id="IPR027417">
    <property type="entry name" value="P-loop_NTPase"/>
</dbReference>
<dbReference type="InterPro" id="IPR003130">
    <property type="entry name" value="GED"/>
</dbReference>
<keyword evidence="8" id="KW-1185">Reference proteome</keyword>
<dbReference type="PRINTS" id="PR00195">
    <property type="entry name" value="DYNAMIN"/>
</dbReference>
<evidence type="ECO:0000256" key="3">
    <source>
        <dbReference type="RuleBase" id="RU003932"/>
    </source>
</evidence>
<feature type="domain" description="GED" evidence="5">
    <location>
        <begin position="714"/>
        <end position="805"/>
    </location>
</feature>
<dbReference type="InterPro" id="IPR030381">
    <property type="entry name" value="G_DYNAMIN_dom"/>
</dbReference>
<dbReference type="SMART" id="SM00302">
    <property type="entry name" value="GED"/>
    <property type="match status" value="1"/>
</dbReference>
<dbReference type="InterPro" id="IPR000375">
    <property type="entry name" value="Dynamin_stalk"/>
</dbReference>
<sequence>MVAVVSSSNPGSLGENLVPLINKLQDIFSQVSVDFKLSLPQIAVIGSQSSGKSSVLEALVGKDFLPRGNDIVTRRPLVLQLVKTSAASSALLADDVPSEWGEFLHVPGKQFHDFERIRQEIQAETDRVVGHNKNVSEKPIRLKIFSPHVLTMTLVDLPGMTRVPVGDQPSDIEHKIRDMALEYIRQPSCIILAVTPANSDLANSDALHMAQMVDPDGHRTIGVLTKLDIMDRGTSAAHILRNTLIPLRLGYVGVVLRCQEDIDNKAPMAEARRSESAFFASASAYRDVASQCGVPNLARRLNTILVEHIRNLLPGLRSRVQELLEQRNKDLQALGDASPLQSKSARGAFLLQLLCDYSERLGAMLDGRHVELPTRDLSGGARVRYVFNELFGRSVREQRSCQGISDEEVSTVIKNGAGVTGNLLVPQEPFELLVRRAISQLLPPAVHCKEAVHEELLRIAEQACPRDAARFPGLQRALAHAVMEFIRSGADPAERMIRHLVECELDYINCDHPEFIGGRGAIRAVMQERSIRAAQTQAAKTAQENPETSSSGKEVLAAGHVNGLPSRANNKSTTSTNGSFDGVVSNNGNSSRVVGLKGLPDASSSKRSGDELLSRTRRRSHDGQSGVVPGGFDSVGGTWLGGGAVSSAAVPLSGASTSNWLSWFNRQEQQQQQQQQLSTLPLVRPAAPRGSLSPSTAATMLGAMQRTEQEELEVEVIRKLVDSYFCIVRKTLLDQVPKAIMHFMVNNTKRGMQQHLIQQLYRDDVLDDLLQEREEVAAQRKAGVEAVQALQDAAKALGDVPGELSTYGVLGNDGSQPPLIPGNLNNGPALCLLPSSVGTSGSIGSSAFSNFYSTSITEDLALKAGALGIYDRSPSMTIAANAASMKKPVKRPRLTATERDGNFEFTFTFSDVQKIIGKVVKTPCLCNGEGLLELKELAEALSALPQTPTSVKAVSTTAALPQKLLACSAQKELRLYATFCAVNILRICAPQTPFIDKELLELFGCVVDVLHQHLGNPTSSQEEFDVCVNILKCVEQVELYMLFLDLPSSNNQVTRLLLVLLTDVKRRNFHTVEDSALQVASGIISELNLSSQEHLALIVNERVVDTIFSVLMSSRPDPPTLRLAEAIIKKCEHALKPLFQSRLIQLLAKAAVFCRDSTDASLKQDLAEGSLSDTEYSEQPSLSIRFMQQPRQKLKLARQSLLSSLPDVLTVLLKLYHHCSGTISSILPLSQITDLLSSDKDDVRSALVDFTVKLLSMVFTQVSPVGTQKLLTSSNSPTSADGLMMMINSFMKRFKDSNHEIRVQMLEATVILAETADSSPVCQQVLEAIQERLLDVVDSVRAAAVKSTCHIMVSALSGTVMSATAATSGGTLLQPSTSTVRYSIMEQSPMAAAAAGGASLHPFHPILKYWVQLGSASCNQHNEAKDVEPAAEAAAVADFGDSESFLDTVCKRLRDKSLCVRVAAADGLIQVFRACCRAQYCSAQQSCSTQKQMMSVQETSVSLLCDRDITTRALLVKDLYRLPHLLFHTLSLQPELSSTVFQTLLTQQGGLLPHGLKGNAYACIWADVFGTASPLEREELVSFLGSRALLQVALEKYASSQQRLAGMRSEMQDKALLLNQARQRLTSLVKRCSWPGGPMGMAKAMEQLVKLEDIKDMKVFERLGMLCDPAAKNMNEAEVRAVRQDLMERLGSRTKLAEAVTVLLGNTQPLFLTGPHLLSFLNTALAVYRTPVVPSLYCSQDLTDPASLGCSLLPSSNSRALTKSTDDSCPLNHSTKALLLRRKDMAQNSRAFLKMLSIKAPLLLRPLIPHLVAQVISAAAASSSTSSATSLVDDLGGLLGIGDHHNQEQCNRGISRRHCSTHGAGCKGQPEGCSNEDDGAKTRGKQLSRKRKDVNDHIQSSSVHRSSKKCDGGAVDVVGNDVQRLLLSPGDEGANLNIVPSGQGLGFMMQILAQVVSGCSSILSRSSQPLLLPISTLNQLVDAVKQLSLLRGNIKVARWGPVLLKAVIPRSCGVAGGGAGDDNNHLSISSSTIVTHASGALSCLAVSAMSVLRPSAVADKETPAALQMICSVGEVAHSLFADHADNLTTYITENYMTAILPADQYTRDCDDATVGQEGGYAIVDGSSSSSSVSSGVVLKGKALTALARALSPSYEITVCAQAKSVVPPFVKFLDAVLDLEADLSGYGAESDDDRGHLRLSASKALLRLSRRHDRIIPIRVWVNLGLTMQDPLQHVRTAFLHKVSKHVAELDKRAAALAAFSNTSSAVYATLSSKYAAFLALSGLDPYQPNLEEARHALSAVILSRRHHHTQQRLMSHPVANNVQLATSSRRSLSTLSDNRTLLSCRPLQIKNSIGPKLNDDKKEAVTTKCGNDMTSDNMMEGCSNRPPAPILNPSSSAAVGATGAALVQQPEFILPYLIYLLGHHPDMPQLAASGSRFVDVDTDCNTSSSHKEVLQSFSLMLQAVLQALLKAPLRLGSADGGDRGGPGKDVASNCLMKEDQMRDSLFMILKVLKSIKLMQDADQDCNATAEMLLLCDMGEKVACLVANEAHQEGFPSASIHNHSTGRGSKVEEKMKMKQGTGNLRNKQGSENNKNKKQGAPSPTIAFSDSVKLKDYPGRIVLPQALYKSSAASADPNPA</sequence>
<comment type="similarity">
    <text evidence="3">Belongs to the TRAFAC class dynamin-like GTPase superfamily. Dynamin/Fzo/YdjA family.</text>
</comment>
<evidence type="ECO:0000313" key="7">
    <source>
        <dbReference type="EMBL" id="GAX78653.1"/>
    </source>
</evidence>
<dbReference type="STRING" id="1157962.A0A250X6E5"/>
<evidence type="ECO:0000259" key="5">
    <source>
        <dbReference type="PROSITE" id="PS51388"/>
    </source>
</evidence>
<dbReference type="InterPro" id="IPR016024">
    <property type="entry name" value="ARM-type_fold"/>
</dbReference>
<dbReference type="Pfam" id="PF02212">
    <property type="entry name" value="GED"/>
    <property type="match status" value="1"/>
</dbReference>
<dbReference type="SUPFAM" id="SSF52540">
    <property type="entry name" value="P-loop containing nucleoside triphosphate hydrolases"/>
    <property type="match status" value="1"/>
</dbReference>
<dbReference type="PROSITE" id="PS51718">
    <property type="entry name" value="G_DYNAMIN_2"/>
    <property type="match status" value="1"/>
</dbReference>
<dbReference type="SUPFAM" id="SSF48371">
    <property type="entry name" value="ARM repeat"/>
    <property type="match status" value="1"/>
</dbReference>
<dbReference type="PANTHER" id="PTHR11566:SF21">
    <property type="entry name" value="DYNAMIN RELATED PROTEIN 1, ISOFORM A"/>
    <property type="match status" value="1"/>
</dbReference>
<feature type="region of interest" description="Disordered" evidence="4">
    <location>
        <begin position="534"/>
        <end position="553"/>
    </location>
</feature>
<feature type="domain" description="Dynamin-type G" evidence="6">
    <location>
        <begin position="36"/>
        <end position="314"/>
    </location>
</feature>
<dbReference type="OrthoDB" id="5061070at2759"/>
<feature type="region of interest" description="Disordered" evidence="4">
    <location>
        <begin position="1861"/>
        <end position="1912"/>
    </location>
</feature>
<dbReference type="InterPro" id="IPR019762">
    <property type="entry name" value="Dynamin_GTPase_CS"/>
</dbReference>
<reference evidence="7 8" key="1">
    <citation type="submission" date="2017-08" db="EMBL/GenBank/DDBJ databases">
        <title>Acidophilic green algal genome provides insights into adaptation to an acidic environment.</title>
        <authorList>
            <person name="Hirooka S."/>
            <person name="Hirose Y."/>
            <person name="Kanesaki Y."/>
            <person name="Higuchi S."/>
            <person name="Fujiwara T."/>
            <person name="Onuma R."/>
            <person name="Era A."/>
            <person name="Ohbayashi R."/>
            <person name="Uzuka A."/>
            <person name="Nozaki H."/>
            <person name="Yoshikawa H."/>
            <person name="Miyagishima S.Y."/>
        </authorList>
    </citation>
    <scope>NUCLEOTIDE SEQUENCE [LARGE SCALE GENOMIC DNA]</scope>
    <source>
        <strain evidence="7 8">NIES-2499</strain>
    </source>
</reference>
<feature type="compositionally biased region" description="Polar residues" evidence="4">
    <location>
        <begin position="567"/>
        <end position="576"/>
    </location>
</feature>
<evidence type="ECO:0000313" key="8">
    <source>
        <dbReference type="Proteomes" id="UP000232323"/>
    </source>
</evidence>
<feature type="region of interest" description="Disordered" evidence="4">
    <location>
        <begin position="562"/>
        <end position="632"/>
    </location>
</feature>
<dbReference type="Gene3D" id="3.40.50.300">
    <property type="entry name" value="P-loop containing nucleotide triphosphate hydrolases"/>
    <property type="match status" value="1"/>
</dbReference>